<dbReference type="InterPro" id="IPR009100">
    <property type="entry name" value="AcylCoA_DH/oxidase_NM_dom_sf"/>
</dbReference>
<feature type="domain" description="Acyl-CoA dehydrogenase/oxidase C-terminal" evidence="6">
    <location>
        <begin position="227"/>
        <end position="372"/>
    </location>
</feature>
<evidence type="ECO:0000256" key="3">
    <source>
        <dbReference type="ARBA" id="ARBA00022630"/>
    </source>
</evidence>
<keyword evidence="3 5" id="KW-0285">Flavoprotein</keyword>
<dbReference type="PROSITE" id="PS00072">
    <property type="entry name" value="ACYL_COA_DH_1"/>
    <property type="match status" value="1"/>
</dbReference>
<dbReference type="Gene3D" id="2.40.110.10">
    <property type="entry name" value="Butyryl-CoA Dehydrogenase, subunit A, domain 2"/>
    <property type="match status" value="1"/>
</dbReference>
<name>A0ABS0PC05_9BRAD</name>
<dbReference type="SUPFAM" id="SSF56645">
    <property type="entry name" value="Acyl-CoA dehydrogenase NM domain-like"/>
    <property type="match status" value="1"/>
</dbReference>
<dbReference type="RefSeq" id="WP_197968762.1">
    <property type="nucleotide sequence ID" value="NZ_JACEGD010000038.1"/>
</dbReference>
<dbReference type="SUPFAM" id="SSF47203">
    <property type="entry name" value="Acyl-CoA dehydrogenase C-terminal domain-like"/>
    <property type="match status" value="1"/>
</dbReference>
<reference evidence="8 9" key="1">
    <citation type="submission" date="2020-07" db="EMBL/GenBank/DDBJ databases">
        <title>Bradyrhizobium diversity isolated from nodules of indigenous legumes of Western Australia.</title>
        <authorList>
            <person name="Klepa M.S."/>
        </authorList>
    </citation>
    <scope>NUCLEOTIDE SEQUENCE [LARGE SCALE GENOMIC DNA]</scope>
    <source>
        <strain evidence="8 9">CNPSo 4019</strain>
    </source>
</reference>
<gene>
    <name evidence="8" type="ORF">H1B27_31815</name>
</gene>
<dbReference type="PANTHER" id="PTHR43884:SF12">
    <property type="entry name" value="ISOVALERYL-COA DEHYDROGENASE, MITOCHONDRIAL-RELATED"/>
    <property type="match status" value="1"/>
</dbReference>
<dbReference type="Pfam" id="PF00441">
    <property type="entry name" value="Acyl-CoA_dh_1"/>
    <property type="match status" value="1"/>
</dbReference>
<evidence type="ECO:0000259" key="6">
    <source>
        <dbReference type="Pfam" id="PF00441"/>
    </source>
</evidence>
<evidence type="ECO:0000256" key="2">
    <source>
        <dbReference type="ARBA" id="ARBA00009347"/>
    </source>
</evidence>
<sequence length="380" mass="42107">MISFEFTERDRQLIEEARRQAKLAAKYARDFEDAEDSLLPHAYPEADGCPDVRALLEAFVQETSGHKIINALLYLEDWYGGVPLREHRYSLGNTVLKIAGTAEQYDRWHDRTIAIGLTEPVGGSDPASVRTTARFDPVSRNWIINGEKIFITYAEGCDAVLVLARVLHPDQPQRLSTFIVEKGTPGFNVGPQIRKMGIRWEDTAALSFADCSVPAFNHVDGDLKKTLQSFSESRPVVAAYALGVSRAALDYTWIQLGNAGVEPDYNARLATQPMAAARLLSLEAEWEATWLTVVRAKWIEQREGPGKVESSMAKAMGGMLARRVTQACIDVLGAAGLSAAGPLEKLFRDARIFDIYEGTGEIQRLIIARHILGYSPKELN</sequence>
<comment type="caution">
    <text evidence="8">The sequence shown here is derived from an EMBL/GenBank/DDBJ whole genome shotgun (WGS) entry which is preliminary data.</text>
</comment>
<keyword evidence="9" id="KW-1185">Reference proteome</keyword>
<evidence type="ECO:0000313" key="9">
    <source>
        <dbReference type="Proteomes" id="UP001194539"/>
    </source>
</evidence>
<dbReference type="Proteomes" id="UP001194539">
    <property type="component" value="Unassembled WGS sequence"/>
</dbReference>
<dbReference type="Gene3D" id="1.20.140.10">
    <property type="entry name" value="Butyryl-CoA Dehydrogenase, subunit A, domain 3"/>
    <property type="match status" value="1"/>
</dbReference>
<organism evidence="8 9">
    <name type="scientific">Bradyrhizobium diversitatis</name>
    <dbReference type="NCBI Taxonomy" id="2755406"/>
    <lineage>
        <taxon>Bacteria</taxon>
        <taxon>Pseudomonadati</taxon>
        <taxon>Pseudomonadota</taxon>
        <taxon>Alphaproteobacteria</taxon>
        <taxon>Hyphomicrobiales</taxon>
        <taxon>Nitrobacteraceae</taxon>
        <taxon>Bradyrhizobium</taxon>
    </lineage>
</organism>
<feature type="domain" description="Acyl-CoA oxidase/dehydrogenase middle" evidence="7">
    <location>
        <begin position="114"/>
        <end position="211"/>
    </location>
</feature>
<protein>
    <submittedName>
        <fullName evidence="8">Acyl-CoA dehydrogenase family protein</fullName>
    </submittedName>
</protein>
<evidence type="ECO:0000313" key="8">
    <source>
        <dbReference type="EMBL" id="MBH5390826.1"/>
    </source>
</evidence>
<evidence type="ECO:0000259" key="7">
    <source>
        <dbReference type="Pfam" id="PF02770"/>
    </source>
</evidence>
<dbReference type="Pfam" id="PF02770">
    <property type="entry name" value="Acyl-CoA_dh_M"/>
    <property type="match status" value="1"/>
</dbReference>
<evidence type="ECO:0000256" key="5">
    <source>
        <dbReference type="RuleBase" id="RU362125"/>
    </source>
</evidence>
<dbReference type="EMBL" id="JACEGD010000038">
    <property type="protein sequence ID" value="MBH5390826.1"/>
    <property type="molecule type" value="Genomic_DNA"/>
</dbReference>
<keyword evidence="5" id="KW-0560">Oxidoreductase</keyword>
<proteinExistence type="inferred from homology"/>
<comment type="cofactor">
    <cofactor evidence="1 5">
        <name>FAD</name>
        <dbReference type="ChEBI" id="CHEBI:57692"/>
    </cofactor>
</comment>
<dbReference type="InterPro" id="IPR009075">
    <property type="entry name" value="AcylCo_DH/oxidase_C"/>
</dbReference>
<accession>A0ABS0PC05</accession>
<dbReference type="InterPro" id="IPR046373">
    <property type="entry name" value="Acyl-CoA_Oxase/DH_mid-dom_sf"/>
</dbReference>
<comment type="similarity">
    <text evidence="2 5">Belongs to the acyl-CoA dehydrogenase family.</text>
</comment>
<dbReference type="InterPro" id="IPR036250">
    <property type="entry name" value="AcylCo_DH-like_C"/>
</dbReference>
<evidence type="ECO:0000256" key="1">
    <source>
        <dbReference type="ARBA" id="ARBA00001974"/>
    </source>
</evidence>
<dbReference type="InterPro" id="IPR006089">
    <property type="entry name" value="Acyl-CoA_DH_CS"/>
</dbReference>
<keyword evidence="4 5" id="KW-0274">FAD</keyword>
<dbReference type="PANTHER" id="PTHR43884">
    <property type="entry name" value="ACYL-COA DEHYDROGENASE"/>
    <property type="match status" value="1"/>
</dbReference>
<dbReference type="InterPro" id="IPR006091">
    <property type="entry name" value="Acyl-CoA_Oxase/DH_mid-dom"/>
</dbReference>
<evidence type="ECO:0000256" key="4">
    <source>
        <dbReference type="ARBA" id="ARBA00022827"/>
    </source>
</evidence>